<organism evidence="1 2">
    <name type="scientific">Cupriavidus taiwanensis</name>
    <dbReference type="NCBI Taxonomy" id="164546"/>
    <lineage>
        <taxon>Bacteria</taxon>
        <taxon>Pseudomonadati</taxon>
        <taxon>Pseudomonadota</taxon>
        <taxon>Betaproteobacteria</taxon>
        <taxon>Burkholderiales</taxon>
        <taxon>Burkholderiaceae</taxon>
        <taxon>Cupriavidus</taxon>
    </lineage>
</organism>
<dbReference type="EMBL" id="OVTA01000055">
    <property type="protein sequence ID" value="SPS02151.1"/>
    <property type="molecule type" value="Genomic_DNA"/>
</dbReference>
<evidence type="ECO:0000313" key="1">
    <source>
        <dbReference type="EMBL" id="SPS02151.1"/>
    </source>
</evidence>
<reference evidence="1 2" key="1">
    <citation type="submission" date="2018-01" db="EMBL/GenBank/DDBJ databases">
        <authorList>
            <person name="Gaut B.S."/>
            <person name="Morton B.R."/>
            <person name="Clegg M.T."/>
            <person name="Duvall M.R."/>
        </authorList>
    </citation>
    <scope>NUCLEOTIDE SEQUENCE [LARGE SCALE GENOMIC DNA]</scope>
    <source>
        <strain evidence="1">Cupriavidus taiwanensis cmp 52</strain>
    </source>
</reference>
<evidence type="ECO:0000313" key="2">
    <source>
        <dbReference type="Proteomes" id="UP000256805"/>
    </source>
</evidence>
<sequence length="90" mass="10061">MPGVRLLGERQPPGRFVMPEEVGNPSIFSATLSEARVIYGDFAVGPLGAQAQTVQSLRRTRVRAPHYMVSIRTLWPRSTARRTPLQQQES</sequence>
<dbReference type="Proteomes" id="UP000256805">
    <property type="component" value="Unassembled WGS sequence"/>
</dbReference>
<protein>
    <submittedName>
        <fullName evidence="1">Uncharacterized protein</fullName>
    </submittedName>
</protein>
<gene>
    <name evidence="1" type="ORF">CBM2634_P130010</name>
</gene>
<dbReference type="AlphaFoldDB" id="A0A375JC67"/>
<name>A0A375JC67_9BURK</name>
<accession>A0A375JC67</accession>
<proteinExistence type="predicted"/>